<evidence type="ECO:0000256" key="2">
    <source>
        <dbReference type="ARBA" id="ARBA00012438"/>
    </source>
</evidence>
<evidence type="ECO:0000256" key="4">
    <source>
        <dbReference type="ARBA" id="ARBA00022679"/>
    </source>
</evidence>
<dbReference type="PATRIC" id="fig|1173027.3.peg.6497"/>
<dbReference type="InterPro" id="IPR036641">
    <property type="entry name" value="HPT_dom_sf"/>
</dbReference>
<dbReference type="Gene3D" id="2.30.30.40">
    <property type="entry name" value="SH3 Domains"/>
    <property type="match status" value="1"/>
</dbReference>
<dbReference type="InterPro" id="IPR005467">
    <property type="entry name" value="His_kinase_dom"/>
</dbReference>
<dbReference type="InterPro" id="IPR051315">
    <property type="entry name" value="Bact_Chemotaxis_CheA"/>
</dbReference>
<dbReference type="Pfam" id="PF01627">
    <property type="entry name" value="Hpt"/>
    <property type="match status" value="1"/>
</dbReference>
<feature type="modified residue" description="4-aspartylphosphate" evidence="8">
    <location>
        <position position="1025"/>
    </location>
</feature>
<sequence length="1102" mass="121248">MTNDPTIREQSYRYFLQEAPELLQVLEQELLTLREDYSINKVHNLMRTTHTLKGAAASIGLETIKTVAHSLEDIFKALFNPELSIDAEVEALLFEGYECLRLPLTAELTGGQVNDAEILDRTAAIFTQLQDKLGNCFGEEAHIPNSVELGFDVTQSIFEVGVTQRLDEIAAVVALGDPQSVAITLRTQCEIFQGLAESLNLSGFEAIAQAATKALDAHPDQVLRIAQIALGDFQAGQAAVLNGDRSQGGQPSLDLQQLAGFTGDVSELHDDLDGTQPELDGVTDTSDLDLSVTDPQNDESVNPLLELIWGGVGIPEFQSFEQDALAPADSVYATSPAEEKVNLTDSQASTPPESVGAKATLETSSAEPVSVSHSGAKTDSDYPPILTAEVSEATAIPQKEQVSVSQTVRIEVEHLNHLNYSIGELLTNQNHQSLQNEQLQTAVRSLLTRLKQHQQLLGQLQDWSDHLSVVSEKQQIEQWGISKPAFHPNHPIQNPSSPLISGAAKIQNRFDSLELDRYSESQILVQLLLEDAVQLSEAAEAVDLFAHQSNQTLEKQRRLLTSTRDALMEARMLPLGEIFSRFPRVLQQLEALHNKPVGLEFGGTEVLVDKVVAEKLYAPLLHLVRNAFAHGIESPTVRQQQGKPKIGQIEISAYHQGKFLVIEVRDDGQGLDFELIRQRAVECQLVSPEQAVRLNEVQLTNFLFEAGFSTTSQVNDLSGRGIGLDLVRAQLQALQGLIAVDSEPNRGTRFVLQIPLSLTIAKLLLTQAGNRSYALLTDAIEQILIPQSHQIRCWEGGKVIRWGKDTHEQLIAVHRLSDVLDYCSLLPDALPSPSQYPVAAEGQQFPIILIRCQERLLGLEVDQLLGEQELVIRPLGEMIVPPAYVYGGSILADGRLTLVIDGAVLMEYAIARQTDDTLVTLPFRKQDRYTLPQLPHATPHLLPPSQGQRQLPTGMRAALPGTPAPDLLAKPGKMILLVDDSITLRQTLALTLQKAGYQVLQAKDGYEAIEQLRHQANNIGLVICDIEMPRMNGFEFLKHRQQDPTLVNIPTIMLTSRSGEKHRLIASELGANDYITKPFIEHNMLARVTAVLEKSSLNSSSR</sequence>
<dbReference type="Pfam" id="PF02518">
    <property type="entry name" value="HATPase_c"/>
    <property type="match status" value="1"/>
</dbReference>
<dbReference type="Proteomes" id="UP000010471">
    <property type="component" value="Chromosome"/>
</dbReference>
<dbReference type="SMART" id="SM00073">
    <property type="entry name" value="HPT"/>
    <property type="match status" value="1"/>
</dbReference>
<feature type="compositionally biased region" description="Polar residues" evidence="9">
    <location>
        <begin position="361"/>
        <end position="377"/>
    </location>
</feature>
<evidence type="ECO:0000259" key="11">
    <source>
        <dbReference type="PROSITE" id="PS50110"/>
    </source>
</evidence>
<dbReference type="InterPro" id="IPR036890">
    <property type="entry name" value="HATPase_C_sf"/>
</dbReference>
<dbReference type="AlphaFoldDB" id="K9WPK2"/>
<dbReference type="GO" id="GO:0005737">
    <property type="term" value="C:cytoplasm"/>
    <property type="evidence" value="ECO:0007669"/>
    <property type="project" value="InterPro"/>
</dbReference>
<keyword evidence="3 8" id="KW-0597">Phosphoprotein</keyword>
<dbReference type="InterPro" id="IPR036061">
    <property type="entry name" value="CheW-like_dom_sf"/>
</dbReference>
<protein>
    <recommendedName>
        <fullName evidence="2">histidine kinase</fullName>
        <ecNumber evidence="2">2.7.13.3</ecNumber>
    </recommendedName>
</protein>
<keyword evidence="6" id="KW-0902">Two-component regulatory system</keyword>
<evidence type="ECO:0000256" key="9">
    <source>
        <dbReference type="SAM" id="MobiDB-lite"/>
    </source>
</evidence>
<dbReference type="STRING" id="1173027.Mic7113_5864"/>
<dbReference type="InterPro" id="IPR003594">
    <property type="entry name" value="HATPase_dom"/>
</dbReference>
<evidence type="ECO:0000256" key="8">
    <source>
        <dbReference type="PROSITE-ProRule" id="PRU00169"/>
    </source>
</evidence>
<dbReference type="InterPro" id="IPR002545">
    <property type="entry name" value="CheW-lke_dom"/>
</dbReference>
<keyword evidence="4" id="KW-0808">Transferase</keyword>
<dbReference type="eggNOG" id="COG0745">
    <property type="taxonomic scope" value="Bacteria"/>
</dbReference>
<feature type="domain" description="HPt" evidence="12">
    <location>
        <begin position="4"/>
        <end position="107"/>
    </location>
</feature>
<evidence type="ECO:0000259" key="10">
    <source>
        <dbReference type="PROSITE" id="PS50109"/>
    </source>
</evidence>
<dbReference type="Gene3D" id="3.30.565.10">
    <property type="entry name" value="Histidine kinase-like ATPase, C-terminal domain"/>
    <property type="match status" value="1"/>
</dbReference>
<keyword evidence="14" id="KW-1185">Reference proteome</keyword>
<dbReference type="GO" id="GO:0006935">
    <property type="term" value="P:chemotaxis"/>
    <property type="evidence" value="ECO:0007669"/>
    <property type="project" value="InterPro"/>
</dbReference>
<evidence type="ECO:0000256" key="1">
    <source>
        <dbReference type="ARBA" id="ARBA00000085"/>
    </source>
</evidence>
<dbReference type="eggNOG" id="COG0643">
    <property type="taxonomic scope" value="Bacteria"/>
</dbReference>
<comment type="catalytic activity">
    <reaction evidence="1">
        <text>ATP + protein L-histidine = ADP + protein N-phospho-L-histidine.</text>
        <dbReference type="EC" id="2.7.13.3"/>
    </reaction>
</comment>
<dbReference type="PANTHER" id="PTHR43395">
    <property type="entry name" value="SENSOR HISTIDINE KINASE CHEA"/>
    <property type="match status" value="1"/>
</dbReference>
<evidence type="ECO:0000256" key="6">
    <source>
        <dbReference type="ARBA" id="ARBA00023012"/>
    </source>
</evidence>
<dbReference type="EC" id="2.7.13.3" evidence="2"/>
<dbReference type="InterPro" id="IPR004105">
    <property type="entry name" value="CheA-like_dim"/>
</dbReference>
<dbReference type="HOGENOM" id="CLU_000650_2_1_3"/>
<keyword evidence="5 13" id="KW-0418">Kinase</keyword>
<feature type="domain" description="Histidine kinase" evidence="10">
    <location>
        <begin position="487"/>
        <end position="758"/>
    </location>
</feature>
<dbReference type="SUPFAM" id="SSF47226">
    <property type="entry name" value="Histidine-containing phosphotransfer domain, HPT domain"/>
    <property type="match status" value="1"/>
</dbReference>
<evidence type="ECO:0000259" key="12">
    <source>
        <dbReference type="PROSITE" id="PS50894"/>
    </source>
</evidence>
<dbReference type="PRINTS" id="PR00344">
    <property type="entry name" value="BCTRLSENSOR"/>
</dbReference>
<feature type="domain" description="Response regulatory" evidence="11">
    <location>
        <begin position="974"/>
        <end position="1092"/>
    </location>
</feature>
<name>K9WPK2_9CYAN</name>
<dbReference type="SUPFAM" id="SSF50341">
    <property type="entry name" value="CheW-like"/>
    <property type="match status" value="1"/>
</dbReference>
<dbReference type="SMART" id="SM01231">
    <property type="entry name" value="H-kinase_dim"/>
    <property type="match status" value="1"/>
</dbReference>
<dbReference type="SUPFAM" id="SSF55874">
    <property type="entry name" value="ATPase domain of HSP90 chaperone/DNA topoisomerase II/histidine kinase"/>
    <property type="match status" value="1"/>
</dbReference>
<dbReference type="FunFam" id="3.30.565.10:FF:000016">
    <property type="entry name" value="Chemotaxis protein CheA, putative"/>
    <property type="match status" value="1"/>
</dbReference>
<dbReference type="SMART" id="SM00387">
    <property type="entry name" value="HATPase_c"/>
    <property type="match status" value="1"/>
</dbReference>
<dbReference type="KEGG" id="mic:Mic7113_5864"/>
<gene>
    <name evidence="13" type="ORF">Mic7113_5864</name>
</gene>
<dbReference type="InterPro" id="IPR001789">
    <property type="entry name" value="Sig_transdc_resp-reg_receiver"/>
</dbReference>
<dbReference type="RefSeq" id="WP_015185606.1">
    <property type="nucleotide sequence ID" value="NC_019738.1"/>
</dbReference>
<dbReference type="Gene3D" id="1.20.120.160">
    <property type="entry name" value="HPT domain"/>
    <property type="match status" value="1"/>
</dbReference>
<dbReference type="PANTHER" id="PTHR43395:SF1">
    <property type="entry name" value="CHEMOTAXIS PROTEIN CHEA"/>
    <property type="match status" value="1"/>
</dbReference>
<accession>K9WPK2</accession>
<dbReference type="PROSITE" id="PS50109">
    <property type="entry name" value="HIS_KIN"/>
    <property type="match status" value="1"/>
</dbReference>
<dbReference type="InterPro" id="IPR011006">
    <property type="entry name" value="CheY-like_superfamily"/>
</dbReference>
<evidence type="ECO:0000256" key="7">
    <source>
        <dbReference type="PROSITE-ProRule" id="PRU00110"/>
    </source>
</evidence>
<dbReference type="Pfam" id="PF01584">
    <property type="entry name" value="CheW"/>
    <property type="match status" value="1"/>
</dbReference>
<evidence type="ECO:0000256" key="3">
    <source>
        <dbReference type="ARBA" id="ARBA00022553"/>
    </source>
</evidence>
<dbReference type="InterPro" id="IPR008207">
    <property type="entry name" value="Sig_transdc_His_kin_Hpt_dom"/>
</dbReference>
<dbReference type="Pfam" id="PF00072">
    <property type="entry name" value="Response_reg"/>
    <property type="match status" value="1"/>
</dbReference>
<dbReference type="SMART" id="SM00448">
    <property type="entry name" value="REC"/>
    <property type="match status" value="1"/>
</dbReference>
<reference evidence="13 14" key="1">
    <citation type="submission" date="2012-06" db="EMBL/GenBank/DDBJ databases">
        <title>Finished chromosome of genome of Microcoleus sp. PCC 7113.</title>
        <authorList>
            <consortium name="US DOE Joint Genome Institute"/>
            <person name="Gugger M."/>
            <person name="Coursin T."/>
            <person name="Rippka R."/>
            <person name="Tandeau De Marsac N."/>
            <person name="Huntemann M."/>
            <person name="Wei C.-L."/>
            <person name="Han J."/>
            <person name="Detter J.C."/>
            <person name="Han C."/>
            <person name="Tapia R."/>
            <person name="Chen A."/>
            <person name="Kyrpides N."/>
            <person name="Mavromatis K."/>
            <person name="Markowitz V."/>
            <person name="Szeto E."/>
            <person name="Ivanova N."/>
            <person name="Pagani I."/>
            <person name="Pati A."/>
            <person name="Goodwin L."/>
            <person name="Nordberg H.P."/>
            <person name="Cantor M.N."/>
            <person name="Hua S.X."/>
            <person name="Woyke T."/>
            <person name="Kerfeld C.A."/>
        </authorList>
    </citation>
    <scope>NUCLEOTIDE SEQUENCE [LARGE SCALE GENOMIC DNA]</scope>
    <source>
        <strain evidence="13 14">PCC 7113</strain>
    </source>
</reference>
<dbReference type="InterPro" id="IPR004358">
    <property type="entry name" value="Sig_transdc_His_kin-like_C"/>
</dbReference>
<evidence type="ECO:0000256" key="5">
    <source>
        <dbReference type="ARBA" id="ARBA00022777"/>
    </source>
</evidence>
<evidence type="ECO:0000313" key="14">
    <source>
        <dbReference type="Proteomes" id="UP000010471"/>
    </source>
</evidence>
<feature type="modified residue" description="Phosphohistidine" evidence="7">
    <location>
        <position position="50"/>
    </location>
</feature>
<dbReference type="SMART" id="SM00260">
    <property type="entry name" value="CheW"/>
    <property type="match status" value="1"/>
</dbReference>
<dbReference type="SUPFAM" id="SSF52172">
    <property type="entry name" value="CheY-like"/>
    <property type="match status" value="1"/>
</dbReference>
<dbReference type="PROSITE" id="PS50894">
    <property type="entry name" value="HPT"/>
    <property type="match status" value="1"/>
</dbReference>
<dbReference type="EMBL" id="CP003630">
    <property type="protein sequence ID" value="AFZ21477.1"/>
    <property type="molecule type" value="Genomic_DNA"/>
</dbReference>
<dbReference type="GO" id="GO:0000155">
    <property type="term" value="F:phosphorelay sensor kinase activity"/>
    <property type="evidence" value="ECO:0007669"/>
    <property type="project" value="InterPro"/>
</dbReference>
<dbReference type="OrthoDB" id="291966at2"/>
<organism evidence="13 14">
    <name type="scientific">Allocoleopsis franciscana PCC 7113</name>
    <dbReference type="NCBI Taxonomy" id="1173027"/>
    <lineage>
        <taxon>Bacteria</taxon>
        <taxon>Bacillati</taxon>
        <taxon>Cyanobacteriota</taxon>
        <taxon>Cyanophyceae</taxon>
        <taxon>Coleofasciculales</taxon>
        <taxon>Coleofasciculaceae</taxon>
        <taxon>Allocoleopsis</taxon>
        <taxon>Allocoleopsis franciscana</taxon>
    </lineage>
</organism>
<proteinExistence type="predicted"/>
<dbReference type="eggNOG" id="COG2198">
    <property type="taxonomic scope" value="Bacteria"/>
</dbReference>
<feature type="compositionally biased region" description="Polar residues" evidence="9">
    <location>
        <begin position="343"/>
        <end position="352"/>
    </location>
</feature>
<feature type="region of interest" description="Disordered" evidence="9">
    <location>
        <begin position="338"/>
        <end position="383"/>
    </location>
</feature>
<dbReference type="CDD" id="cd00088">
    <property type="entry name" value="HPT"/>
    <property type="match status" value="1"/>
</dbReference>
<dbReference type="PROSITE" id="PS50110">
    <property type="entry name" value="RESPONSE_REGULATORY"/>
    <property type="match status" value="1"/>
</dbReference>
<dbReference type="Gene3D" id="3.40.50.2300">
    <property type="match status" value="1"/>
</dbReference>
<evidence type="ECO:0000313" key="13">
    <source>
        <dbReference type="EMBL" id="AFZ21477.1"/>
    </source>
</evidence>